<keyword evidence="4 7" id="KW-0812">Transmembrane</keyword>
<feature type="transmembrane region" description="Helical" evidence="7">
    <location>
        <begin position="268"/>
        <end position="287"/>
    </location>
</feature>
<feature type="transmembrane region" description="Helical" evidence="7">
    <location>
        <begin position="241"/>
        <end position="262"/>
    </location>
</feature>
<dbReference type="PANTHER" id="PTHR43266:SF2">
    <property type="entry name" value="MAJOR FACILITATOR SUPERFAMILY (MFS) PROFILE DOMAIN-CONTAINING PROTEIN"/>
    <property type="match status" value="1"/>
</dbReference>
<dbReference type="STRING" id="1688.BCUN_1353"/>
<feature type="transmembrane region" description="Helical" evidence="7">
    <location>
        <begin position="204"/>
        <end position="229"/>
    </location>
</feature>
<organism evidence="8 9">
    <name type="scientific">Bifidobacterium cuniculi</name>
    <dbReference type="NCBI Taxonomy" id="1688"/>
    <lineage>
        <taxon>Bacteria</taxon>
        <taxon>Bacillati</taxon>
        <taxon>Actinomycetota</taxon>
        <taxon>Actinomycetes</taxon>
        <taxon>Bifidobacteriales</taxon>
        <taxon>Bifidobacteriaceae</taxon>
        <taxon>Bifidobacterium</taxon>
    </lineage>
</organism>
<dbReference type="InterPro" id="IPR036259">
    <property type="entry name" value="MFS_trans_sf"/>
</dbReference>
<protein>
    <submittedName>
        <fullName evidence="8">Major facilitator superfamily protein</fullName>
    </submittedName>
</protein>
<keyword evidence="5 7" id="KW-1133">Transmembrane helix</keyword>
<evidence type="ECO:0000256" key="2">
    <source>
        <dbReference type="ARBA" id="ARBA00022448"/>
    </source>
</evidence>
<evidence type="ECO:0000256" key="5">
    <source>
        <dbReference type="ARBA" id="ARBA00022989"/>
    </source>
</evidence>
<dbReference type="PANTHER" id="PTHR43266">
    <property type="entry name" value="MACROLIDE-EFFLUX PROTEIN"/>
    <property type="match status" value="1"/>
</dbReference>
<accession>A0A087ATD8</accession>
<dbReference type="EMBL" id="JGYV01000011">
    <property type="protein sequence ID" value="KFI62038.1"/>
    <property type="molecule type" value="Genomic_DNA"/>
</dbReference>
<comment type="caution">
    <text evidence="8">The sequence shown here is derived from an EMBL/GenBank/DDBJ whole genome shotgun (WGS) entry which is preliminary data.</text>
</comment>
<keyword evidence="2" id="KW-0813">Transport</keyword>
<evidence type="ECO:0000313" key="9">
    <source>
        <dbReference type="Proteomes" id="UP000029067"/>
    </source>
</evidence>
<evidence type="ECO:0000313" key="8">
    <source>
        <dbReference type="EMBL" id="KFI62038.1"/>
    </source>
</evidence>
<keyword evidence="9" id="KW-1185">Reference proteome</keyword>
<keyword evidence="6 7" id="KW-0472">Membrane</keyword>
<evidence type="ECO:0000256" key="3">
    <source>
        <dbReference type="ARBA" id="ARBA00022475"/>
    </source>
</evidence>
<dbReference type="Proteomes" id="UP000029067">
    <property type="component" value="Unassembled WGS sequence"/>
</dbReference>
<dbReference type="SUPFAM" id="SSF103473">
    <property type="entry name" value="MFS general substrate transporter"/>
    <property type="match status" value="1"/>
</dbReference>
<evidence type="ECO:0000256" key="7">
    <source>
        <dbReference type="SAM" id="Phobius"/>
    </source>
</evidence>
<keyword evidence="3" id="KW-1003">Cell membrane</keyword>
<feature type="transmembrane region" description="Helical" evidence="7">
    <location>
        <begin position="61"/>
        <end position="85"/>
    </location>
</feature>
<proteinExistence type="predicted"/>
<reference evidence="8 9" key="1">
    <citation type="submission" date="2014-03" db="EMBL/GenBank/DDBJ databases">
        <title>Genomics of Bifidobacteria.</title>
        <authorList>
            <person name="Ventura M."/>
            <person name="Milani C."/>
            <person name="Lugli G.A."/>
        </authorList>
    </citation>
    <scope>NUCLEOTIDE SEQUENCE [LARGE SCALE GENOMIC DNA]</scope>
    <source>
        <strain evidence="8 9">LMG 10738</strain>
    </source>
</reference>
<dbReference type="AlphaFoldDB" id="A0A087ATD8"/>
<dbReference type="eggNOG" id="COG2814">
    <property type="taxonomic scope" value="Bacteria"/>
</dbReference>
<name>A0A087ATD8_9BIFI</name>
<dbReference type="GO" id="GO:0005886">
    <property type="term" value="C:plasma membrane"/>
    <property type="evidence" value="ECO:0007669"/>
    <property type="project" value="UniProtKB-SubCell"/>
</dbReference>
<gene>
    <name evidence="8" type="ORF">BCUN_1353</name>
</gene>
<evidence type="ECO:0000256" key="6">
    <source>
        <dbReference type="ARBA" id="ARBA00023136"/>
    </source>
</evidence>
<sequence>MVVCVLASANGLLGKATDAMLRSIVAQSRYAQARSVNEGRDATIVVAGSPLGGLLYGFTPWLPFMVMAACFLLSGVTVFPASRACREDGTQEKPSRQGFWQDFKEGWIWVVHQRTLLLLVAVACLMSFASSGMQYCVQMQLMSEGVSALRIGYVDTATGVVLIIGSLIATRLSKTARVGRVLVASLCCYGVSMVPMLWSQSYLVLLSCSAFAFIAFPLFNAMAMGFIFAKTPIDLQGRVSTAVGIPSQFLSMFTSAIVGFLIPSAGFSRSLLLFLCALLAALLVAVVSRRVRAIPDASHWRQYAW</sequence>
<feature type="transmembrane region" description="Helical" evidence="7">
    <location>
        <begin position="148"/>
        <end position="169"/>
    </location>
</feature>
<comment type="subcellular location">
    <subcellularLocation>
        <location evidence="1">Cell membrane</location>
        <topology evidence="1">Multi-pass membrane protein</topology>
    </subcellularLocation>
</comment>
<evidence type="ECO:0000256" key="1">
    <source>
        <dbReference type="ARBA" id="ARBA00004651"/>
    </source>
</evidence>
<dbReference type="Gene3D" id="1.20.1250.20">
    <property type="entry name" value="MFS general substrate transporter like domains"/>
    <property type="match status" value="1"/>
</dbReference>
<feature type="transmembrane region" description="Helical" evidence="7">
    <location>
        <begin position="106"/>
        <end position="128"/>
    </location>
</feature>
<evidence type="ECO:0000256" key="4">
    <source>
        <dbReference type="ARBA" id="ARBA00022692"/>
    </source>
</evidence>
<feature type="transmembrane region" description="Helical" evidence="7">
    <location>
        <begin position="181"/>
        <end position="198"/>
    </location>
</feature>